<accession>A0A239L513</accession>
<keyword evidence="2" id="KW-0813">Transport</keyword>
<dbReference type="CDD" id="cd17321">
    <property type="entry name" value="MFS_MMR_MDR_like"/>
    <property type="match status" value="1"/>
</dbReference>
<dbReference type="RefSeq" id="WP_089249547.1">
    <property type="nucleotide sequence ID" value="NZ_FZOW01000012.1"/>
</dbReference>
<feature type="transmembrane region" description="Helical" evidence="7">
    <location>
        <begin position="140"/>
        <end position="161"/>
    </location>
</feature>
<name>A0A239L513_9NOCA</name>
<keyword evidence="3" id="KW-1003">Cell membrane</keyword>
<feature type="domain" description="Major facilitator superfamily (MFS) profile" evidence="8">
    <location>
        <begin position="15"/>
        <end position="502"/>
    </location>
</feature>
<dbReference type="InterPro" id="IPR020846">
    <property type="entry name" value="MFS_dom"/>
</dbReference>
<dbReference type="PANTHER" id="PTHR42718:SF47">
    <property type="entry name" value="METHYL VIOLOGEN RESISTANCE PROTEIN SMVA"/>
    <property type="match status" value="1"/>
</dbReference>
<dbReference type="Pfam" id="PF07690">
    <property type="entry name" value="MFS_1"/>
    <property type="match status" value="1"/>
</dbReference>
<feature type="transmembrane region" description="Helical" evidence="7">
    <location>
        <begin position="358"/>
        <end position="378"/>
    </location>
</feature>
<dbReference type="STRING" id="398843.A3K89_09285"/>
<sequence length="511" mass="52612">MNNVHDKATRKDWLGLSVLVIPILLVSMDISVLYLALPAVTADLEPSSNQTLWILDLYGFLLAGLLITMGSIGDRIGRRKLLMIGALVFGAASLIAAFSTTPEMLLVARALLGVGGATIAPSTLSLIRNMFHDPGQRKEAIGLWTAGFAGGGAIGPVVGGFLLEHFWWGSVFLVNIPIMVLLLISAPLLVPEFVDPNPGKFDPVSVVLSITAMLGIVYAIKHGAQDGLDAATISTAVGGLILGFFFVRRQRRGRDPLIDVSLFAERAFSAAVVVQFLVIFAVTGFSLFASQYLQLIVGLGPLAAGLWLLIPAAAAAAGAVLSPTLSKFIPTGAIIAGGLLLIAIGAGTMVFIQPGSGLPLLIAGMTAMMFGIGAASTLNSDIVLTAAAPEKAGAASALSETGAELGGAVGIAILGTIGTTVYRHGVQNALPPETPPEIAGPASETVGGGMAVAEYLPAPLNDQLRELAASSFVDGFNLAAAWSTGLMAVSAVGVYVVLRGTRPTPHVHENT</sequence>
<dbReference type="InterPro" id="IPR036259">
    <property type="entry name" value="MFS_trans_sf"/>
</dbReference>
<dbReference type="Proteomes" id="UP000198327">
    <property type="component" value="Unassembled WGS sequence"/>
</dbReference>
<feature type="transmembrane region" description="Helical" evidence="7">
    <location>
        <begin position="227"/>
        <end position="247"/>
    </location>
</feature>
<reference evidence="10" key="1">
    <citation type="submission" date="2017-06" db="EMBL/GenBank/DDBJ databases">
        <authorList>
            <person name="Varghese N."/>
            <person name="Submissions S."/>
        </authorList>
    </citation>
    <scope>NUCLEOTIDE SEQUENCE [LARGE SCALE GENOMIC DNA]</scope>
    <source>
        <strain evidence="10">JCM 23211</strain>
    </source>
</reference>
<feature type="transmembrane region" description="Helical" evidence="7">
    <location>
        <begin position="475"/>
        <end position="498"/>
    </location>
</feature>
<dbReference type="Gene3D" id="1.20.1720.10">
    <property type="entry name" value="Multidrug resistance protein D"/>
    <property type="match status" value="2"/>
</dbReference>
<keyword evidence="6 7" id="KW-0472">Membrane</keyword>
<dbReference type="GO" id="GO:0005886">
    <property type="term" value="C:plasma membrane"/>
    <property type="evidence" value="ECO:0007669"/>
    <property type="project" value="UniProtKB-SubCell"/>
</dbReference>
<evidence type="ECO:0000256" key="6">
    <source>
        <dbReference type="ARBA" id="ARBA00023136"/>
    </source>
</evidence>
<dbReference type="GO" id="GO:0022857">
    <property type="term" value="F:transmembrane transporter activity"/>
    <property type="evidence" value="ECO:0007669"/>
    <property type="project" value="InterPro"/>
</dbReference>
<dbReference type="OrthoDB" id="9781469at2"/>
<feature type="transmembrane region" description="Helical" evidence="7">
    <location>
        <begin position="295"/>
        <end position="321"/>
    </location>
</feature>
<feature type="transmembrane region" description="Helical" evidence="7">
    <location>
        <begin position="106"/>
        <end position="128"/>
    </location>
</feature>
<evidence type="ECO:0000313" key="10">
    <source>
        <dbReference type="Proteomes" id="UP000198327"/>
    </source>
</evidence>
<feature type="transmembrane region" description="Helical" evidence="7">
    <location>
        <begin position="333"/>
        <end position="352"/>
    </location>
</feature>
<evidence type="ECO:0000256" key="7">
    <source>
        <dbReference type="SAM" id="Phobius"/>
    </source>
</evidence>
<feature type="transmembrane region" description="Helical" evidence="7">
    <location>
        <begin position="268"/>
        <end position="289"/>
    </location>
</feature>
<gene>
    <name evidence="9" type="ORF">SAMN05421642_1127</name>
</gene>
<keyword evidence="10" id="KW-1185">Reference proteome</keyword>
<evidence type="ECO:0000256" key="4">
    <source>
        <dbReference type="ARBA" id="ARBA00022692"/>
    </source>
</evidence>
<keyword evidence="4 7" id="KW-0812">Transmembrane</keyword>
<dbReference type="InterPro" id="IPR011701">
    <property type="entry name" value="MFS"/>
</dbReference>
<dbReference type="EMBL" id="FZOW01000012">
    <property type="protein sequence ID" value="SNT24913.1"/>
    <property type="molecule type" value="Genomic_DNA"/>
</dbReference>
<protein>
    <submittedName>
        <fullName evidence="9">MFS transporter, DHA2 family, multidrug resistance protein</fullName>
    </submittedName>
</protein>
<evidence type="ECO:0000256" key="2">
    <source>
        <dbReference type="ARBA" id="ARBA00022448"/>
    </source>
</evidence>
<dbReference type="SUPFAM" id="SSF103473">
    <property type="entry name" value="MFS general substrate transporter"/>
    <property type="match status" value="1"/>
</dbReference>
<feature type="transmembrane region" description="Helical" evidence="7">
    <location>
        <begin position="81"/>
        <end position="100"/>
    </location>
</feature>
<feature type="transmembrane region" description="Helical" evidence="7">
    <location>
        <begin position="167"/>
        <end position="189"/>
    </location>
</feature>
<dbReference type="AlphaFoldDB" id="A0A239L513"/>
<organism evidence="9 10">
    <name type="scientific">Rhodococcoides kyotonense</name>
    <dbReference type="NCBI Taxonomy" id="398843"/>
    <lineage>
        <taxon>Bacteria</taxon>
        <taxon>Bacillati</taxon>
        <taxon>Actinomycetota</taxon>
        <taxon>Actinomycetes</taxon>
        <taxon>Mycobacteriales</taxon>
        <taxon>Nocardiaceae</taxon>
        <taxon>Rhodococcoides</taxon>
    </lineage>
</organism>
<evidence type="ECO:0000313" key="9">
    <source>
        <dbReference type="EMBL" id="SNT24913.1"/>
    </source>
</evidence>
<evidence type="ECO:0000256" key="3">
    <source>
        <dbReference type="ARBA" id="ARBA00022475"/>
    </source>
</evidence>
<comment type="subcellular location">
    <subcellularLocation>
        <location evidence="1">Cell membrane</location>
        <topology evidence="1">Multi-pass membrane protein</topology>
    </subcellularLocation>
</comment>
<feature type="transmembrane region" description="Helical" evidence="7">
    <location>
        <begin position="201"/>
        <end position="221"/>
    </location>
</feature>
<dbReference type="PROSITE" id="PS50850">
    <property type="entry name" value="MFS"/>
    <property type="match status" value="1"/>
</dbReference>
<dbReference type="PANTHER" id="PTHR42718">
    <property type="entry name" value="MAJOR FACILITATOR SUPERFAMILY MULTIDRUG TRANSPORTER MFSC"/>
    <property type="match status" value="1"/>
</dbReference>
<proteinExistence type="predicted"/>
<evidence type="ECO:0000256" key="1">
    <source>
        <dbReference type="ARBA" id="ARBA00004651"/>
    </source>
</evidence>
<feature type="transmembrane region" description="Helical" evidence="7">
    <location>
        <begin position="12"/>
        <end position="37"/>
    </location>
</feature>
<feature type="transmembrane region" description="Helical" evidence="7">
    <location>
        <begin position="52"/>
        <end position="69"/>
    </location>
</feature>
<keyword evidence="5 7" id="KW-1133">Transmembrane helix</keyword>
<evidence type="ECO:0000259" key="8">
    <source>
        <dbReference type="PROSITE" id="PS50850"/>
    </source>
</evidence>
<evidence type="ECO:0000256" key="5">
    <source>
        <dbReference type="ARBA" id="ARBA00022989"/>
    </source>
</evidence>